<protein>
    <recommendedName>
        <fullName evidence="3">Lipoprotein</fullName>
    </recommendedName>
</protein>
<name>A0A0J7I4R4_9FLAO</name>
<keyword evidence="2" id="KW-1185">Reference proteome</keyword>
<organism evidence="1 2">
    <name type="scientific">Chryseobacterium angstadtii</name>
    <dbReference type="NCBI Taxonomy" id="558151"/>
    <lineage>
        <taxon>Bacteria</taxon>
        <taxon>Pseudomonadati</taxon>
        <taxon>Bacteroidota</taxon>
        <taxon>Flavobacteriia</taxon>
        <taxon>Flavobacteriales</taxon>
        <taxon>Weeksellaceae</taxon>
        <taxon>Chryseobacterium group</taxon>
        <taxon>Chryseobacterium</taxon>
    </lineage>
</organism>
<dbReference type="OrthoDB" id="1257275at2"/>
<proteinExistence type="predicted"/>
<evidence type="ECO:0008006" key="3">
    <source>
        <dbReference type="Google" id="ProtNLM"/>
    </source>
</evidence>
<gene>
    <name evidence="1" type="ORF">ACM46_15000</name>
</gene>
<accession>A0A0J7I4R4</accession>
<evidence type="ECO:0000313" key="1">
    <source>
        <dbReference type="EMBL" id="KMQ61342.1"/>
    </source>
</evidence>
<dbReference type="PATRIC" id="fig|558151.6.peg.3171"/>
<comment type="caution">
    <text evidence="1">The sequence shown here is derived from an EMBL/GenBank/DDBJ whole genome shotgun (WGS) entry which is preliminary data.</text>
</comment>
<dbReference type="PROSITE" id="PS51257">
    <property type="entry name" value="PROKAR_LIPOPROTEIN"/>
    <property type="match status" value="1"/>
</dbReference>
<dbReference type="RefSeq" id="WP_048507507.1">
    <property type="nucleotide sequence ID" value="NZ_LFND01000005.1"/>
</dbReference>
<dbReference type="AlphaFoldDB" id="A0A0J7I4R4"/>
<sequence length="181" mass="21179">MFRLFFISFIILFISSCENKKNGTSFQKTNIQNIHFEIPETFSLKKSKSEDMVVYDIFSNGKSIGSIYFGSYYEPFHENYSITVEKEIYDKGKVNGEKIFLSDNAQRDYKNGIFNENYYYLDTINNKVGQIMLPKRSSKGLVGIYFDSIDIHKNKFAIISTDLSEHNKKIFLKIFKTIKIE</sequence>
<dbReference type="Proteomes" id="UP000036261">
    <property type="component" value="Unassembled WGS sequence"/>
</dbReference>
<reference evidence="1 2" key="1">
    <citation type="journal article" date="2013" name="Int. J. Syst. Evol. Microbiol.">
        <title>Chryseobacterium angstadtii sp. nov., isolated from a newt tank.</title>
        <authorList>
            <person name="Kirk K.E."/>
            <person name="Hoffman J.A."/>
            <person name="Smith K.A."/>
            <person name="Strahan B.L."/>
            <person name="Failor K.C."/>
            <person name="Krebs J.E."/>
            <person name="Gale A.N."/>
            <person name="Do T.D."/>
            <person name="Sontag T.C."/>
            <person name="Batties A.M."/>
            <person name="Mistiszyn K."/>
            <person name="Newman J.D."/>
        </authorList>
    </citation>
    <scope>NUCLEOTIDE SEQUENCE [LARGE SCALE GENOMIC DNA]</scope>
    <source>
        <strain evidence="1 2">KM</strain>
    </source>
</reference>
<evidence type="ECO:0000313" key="2">
    <source>
        <dbReference type="Proteomes" id="UP000036261"/>
    </source>
</evidence>
<dbReference type="STRING" id="558151.ACM46_15000"/>
<dbReference type="EMBL" id="LFND01000005">
    <property type="protein sequence ID" value="KMQ61342.1"/>
    <property type="molecule type" value="Genomic_DNA"/>
</dbReference>